<sequence>MKAEIANTSEALPTRLDMSTPYHSQTDGQIERTIRILDDMLCACVIDFRKGWDRHMPLVEFLCNNIYHTRIKAAPFEALRG</sequence>
<organism evidence="2">
    <name type="scientific">Tanacetum cinerariifolium</name>
    <name type="common">Dalmatian daisy</name>
    <name type="synonym">Chrysanthemum cinerariifolium</name>
    <dbReference type="NCBI Taxonomy" id="118510"/>
    <lineage>
        <taxon>Eukaryota</taxon>
        <taxon>Viridiplantae</taxon>
        <taxon>Streptophyta</taxon>
        <taxon>Embryophyta</taxon>
        <taxon>Tracheophyta</taxon>
        <taxon>Spermatophyta</taxon>
        <taxon>Magnoliopsida</taxon>
        <taxon>eudicotyledons</taxon>
        <taxon>Gunneridae</taxon>
        <taxon>Pentapetalae</taxon>
        <taxon>asterids</taxon>
        <taxon>campanulids</taxon>
        <taxon>Asterales</taxon>
        <taxon>Asteraceae</taxon>
        <taxon>Asteroideae</taxon>
        <taxon>Anthemideae</taxon>
        <taxon>Anthemidinae</taxon>
        <taxon>Tanacetum</taxon>
    </lineage>
</organism>
<dbReference type="SUPFAM" id="SSF53098">
    <property type="entry name" value="Ribonuclease H-like"/>
    <property type="match status" value="1"/>
</dbReference>
<dbReference type="GO" id="GO:0003964">
    <property type="term" value="F:RNA-directed DNA polymerase activity"/>
    <property type="evidence" value="ECO:0007669"/>
    <property type="project" value="UniProtKB-KW"/>
</dbReference>
<dbReference type="InterPro" id="IPR012337">
    <property type="entry name" value="RNaseH-like_sf"/>
</dbReference>
<gene>
    <name evidence="2" type="ORF">Tci_658786</name>
</gene>
<dbReference type="EMBL" id="BKCJ010503740">
    <property type="protein sequence ID" value="GFA86814.1"/>
    <property type="molecule type" value="Genomic_DNA"/>
</dbReference>
<proteinExistence type="predicted"/>
<evidence type="ECO:0000256" key="1">
    <source>
        <dbReference type="SAM" id="MobiDB-lite"/>
    </source>
</evidence>
<dbReference type="Gene3D" id="3.30.420.10">
    <property type="entry name" value="Ribonuclease H-like superfamily/Ribonuclease H"/>
    <property type="match status" value="1"/>
</dbReference>
<dbReference type="InterPro" id="IPR036397">
    <property type="entry name" value="RNaseH_sf"/>
</dbReference>
<dbReference type="GO" id="GO:0003676">
    <property type="term" value="F:nucleic acid binding"/>
    <property type="evidence" value="ECO:0007669"/>
    <property type="project" value="InterPro"/>
</dbReference>
<keyword evidence="2" id="KW-0808">Transferase</keyword>
<feature type="region of interest" description="Disordered" evidence="1">
    <location>
        <begin position="1"/>
        <end position="24"/>
    </location>
</feature>
<protein>
    <submittedName>
        <fullName evidence="2">Putative reverse transcriptase domain-containing protein</fullName>
    </submittedName>
</protein>
<comment type="caution">
    <text evidence="2">The sequence shown here is derived from an EMBL/GenBank/DDBJ whole genome shotgun (WGS) entry which is preliminary data.</text>
</comment>
<feature type="non-terminal residue" evidence="2">
    <location>
        <position position="81"/>
    </location>
</feature>
<feature type="compositionally biased region" description="Polar residues" evidence="1">
    <location>
        <begin position="1"/>
        <end position="11"/>
    </location>
</feature>
<keyword evidence="2" id="KW-0548">Nucleotidyltransferase</keyword>
<dbReference type="AlphaFoldDB" id="A0A699KCJ4"/>
<name>A0A699KCJ4_TANCI</name>
<keyword evidence="2" id="KW-0695">RNA-directed DNA polymerase</keyword>
<reference evidence="2" key="1">
    <citation type="journal article" date="2019" name="Sci. Rep.">
        <title>Draft genome of Tanacetum cinerariifolium, the natural source of mosquito coil.</title>
        <authorList>
            <person name="Yamashiro T."/>
            <person name="Shiraishi A."/>
            <person name="Satake H."/>
            <person name="Nakayama K."/>
        </authorList>
    </citation>
    <scope>NUCLEOTIDE SEQUENCE</scope>
</reference>
<accession>A0A699KCJ4</accession>
<evidence type="ECO:0000313" key="2">
    <source>
        <dbReference type="EMBL" id="GFA86814.1"/>
    </source>
</evidence>